<keyword evidence="3" id="KW-1185">Reference proteome</keyword>
<sequence>MTGRFPKIALAAFAGLACALPAAAQDEPVINMQDIDCRTMLKMGGDEQAYTLLYFHGYVSGTKADMVFNGPAFREATDKIMDFCIDNPSAALMEGFEKNR</sequence>
<gene>
    <name evidence="2" type="ORF">MUB46_13905</name>
</gene>
<feature type="chain" id="PRO_5043879587" evidence="1">
    <location>
        <begin position="25"/>
        <end position="100"/>
    </location>
</feature>
<proteinExistence type="predicted"/>
<reference evidence="2 3" key="1">
    <citation type="submission" date="2022-04" db="EMBL/GenBank/DDBJ databases">
        <authorList>
            <person name="Ye Y.-Q."/>
            <person name="Du Z.-J."/>
        </authorList>
    </citation>
    <scope>NUCLEOTIDE SEQUENCE [LARGE SCALE GENOMIC DNA]</scope>
    <source>
        <strain evidence="2 3">A6E488</strain>
    </source>
</reference>
<feature type="signal peptide" evidence="1">
    <location>
        <begin position="1"/>
        <end position="24"/>
    </location>
</feature>
<name>A0AAW5R0U8_9HYPH</name>
<dbReference type="Proteomes" id="UP001320898">
    <property type="component" value="Unassembled WGS sequence"/>
</dbReference>
<evidence type="ECO:0000256" key="1">
    <source>
        <dbReference type="SAM" id="SignalP"/>
    </source>
</evidence>
<protein>
    <submittedName>
        <fullName evidence="2">HdeA family protein</fullName>
    </submittedName>
</protein>
<evidence type="ECO:0000313" key="2">
    <source>
        <dbReference type="EMBL" id="MCT8972955.1"/>
    </source>
</evidence>
<dbReference type="AlphaFoldDB" id="A0AAW5R0U8"/>
<dbReference type="PROSITE" id="PS51257">
    <property type="entry name" value="PROKAR_LIPOPROTEIN"/>
    <property type="match status" value="1"/>
</dbReference>
<comment type="caution">
    <text evidence="2">The sequence shown here is derived from an EMBL/GenBank/DDBJ whole genome shotgun (WGS) entry which is preliminary data.</text>
</comment>
<dbReference type="RefSeq" id="WP_261616540.1">
    <property type="nucleotide sequence ID" value="NZ_JALIDZ010000006.1"/>
</dbReference>
<organism evidence="2 3">
    <name type="scientific">Microbaculum marinisediminis</name>
    <dbReference type="NCBI Taxonomy" id="2931392"/>
    <lineage>
        <taxon>Bacteria</taxon>
        <taxon>Pseudomonadati</taxon>
        <taxon>Pseudomonadota</taxon>
        <taxon>Alphaproteobacteria</taxon>
        <taxon>Hyphomicrobiales</taxon>
        <taxon>Tepidamorphaceae</taxon>
        <taxon>Microbaculum</taxon>
    </lineage>
</organism>
<dbReference type="Pfam" id="PF06411">
    <property type="entry name" value="HdeA"/>
    <property type="match status" value="1"/>
</dbReference>
<evidence type="ECO:0000313" key="3">
    <source>
        <dbReference type="Proteomes" id="UP001320898"/>
    </source>
</evidence>
<keyword evidence="1" id="KW-0732">Signal</keyword>
<dbReference type="InterPro" id="IPR010486">
    <property type="entry name" value="HNS-dep_expression_A/B"/>
</dbReference>
<accession>A0AAW5R0U8</accession>
<dbReference type="EMBL" id="JALIDZ010000006">
    <property type="protein sequence ID" value="MCT8972955.1"/>
    <property type="molecule type" value="Genomic_DNA"/>
</dbReference>